<dbReference type="EMBL" id="BARV01004291">
    <property type="protein sequence ID" value="GAI17077.1"/>
    <property type="molecule type" value="Genomic_DNA"/>
</dbReference>
<dbReference type="AlphaFoldDB" id="X1LCS7"/>
<gene>
    <name evidence="1" type="ORF">S06H3_09636</name>
</gene>
<feature type="non-terminal residue" evidence="1">
    <location>
        <position position="291"/>
    </location>
</feature>
<evidence type="ECO:0000313" key="1">
    <source>
        <dbReference type="EMBL" id="GAI17077.1"/>
    </source>
</evidence>
<reference evidence="1" key="1">
    <citation type="journal article" date="2014" name="Front. Microbiol.">
        <title>High frequency of phylogenetically diverse reductive dehalogenase-homologous genes in deep subseafloor sedimentary metagenomes.</title>
        <authorList>
            <person name="Kawai M."/>
            <person name="Futagami T."/>
            <person name="Toyoda A."/>
            <person name="Takaki Y."/>
            <person name="Nishi S."/>
            <person name="Hori S."/>
            <person name="Arai W."/>
            <person name="Tsubouchi T."/>
            <person name="Morono Y."/>
            <person name="Uchiyama I."/>
            <person name="Ito T."/>
            <person name="Fujiyama A."/>
            <person name="Inagaki F."/>
            <person name="Takami H."/>
        </authorList>
    </citation>
    <scope>NUCLEOTIDE SEQUENCE</scope>
    <source>
        <strain evidence="1">Expedition CK06-06</strain>
    </source>
</reference>
<name>X1LCS7_9ZZZZ</name>
<accession>X1LCS7</accession>
<proteinExistence type="predicted"/>
<protein>
    <recommendedName>
        <fullName evidence="2">Peptidase MA-like domain-containing protein</fullName>
    </recommendedName>
</protein>
<evidence type="ECO:0008006" key="2">
    <source>
        <dbReference type="Google" id="ProtNLM"/>
    </source>
</evidence>
<comment type="caution">
    <text evidence="1">The sequence shown here is derived from an EMBL/GenBank/DDBJ whole genome shotgun (WGS) entry which is preliminary data.</text>
</comment>
<sequence length="291" mass="33472">EHSQINQKIYELSNEFERNIYPTLTSNFGSEWKPGIDNDLRVTVLIHPMKKNAGGYFNSGDEYSRLENPFSNEREMIYLNADYITNPLNKSFLAHEFVHLITFNEKEKIQGVTEEIWLNEARADYAPTLCGYDSEYQGSNLERRVKEFLKSPSDSITEWQGAPADYGALNLFTQYLVDYYGVEILKDSIQSSKIGISSLNYALKKNGFEENFSQIFTDWTITVLVNDCFLGEKYCYKKENLKNLKIVPKSNFLPFTSESSLSVGYTTKNWAGNWHKIFGGKGTLTFEFEGI</sequence>
<organism evidence="1">
    <name type="scientific">marine sediment metagenome</name>
    <dbReference type="NCBI Taxonomy" id="412755"/>
    <lineage>
        <taxon>unclassified sequences</taxon>
        <taxon>metagenomes</taxon>
        <taxon>ecological metagenomes</taxon>
    </lineage>
</organism>
<feature type="non-terminal residue" evidence="1">
    <location>
        <position position="1"/>
    </location>
</feature>